<reference evidence="2 3" key="1">
    <citation type="submission" date="2017-05" db="EMBL/GenBank/DDBJ databases">
        <title>Genome sequence for an aflatoxigenic pathogen of Argentinian peanut, Aspergillus arachidicola.</title>
        <authorList>
            <person name="Moore G."/>
            <person name="Beltz S.B."/>
            <person name="Mack B.M."/>
        </authorList>
    </citation>
    <scope>NUCLEOTIDE SEQUENCE [LARGE SCALE GENOMIC DNA]</scope>
    <source>
        <strain evidence="2 3">CBS 117610</strain>
    </source>
</reference>
<dbReference type="PANTHER" id="PTHR34598:SF3">
    <property type="entry name" value="OXIDOREDUCTASE AN1597"/>
    <property type="match status" value="1"/>
</dbReference>
<evidence type="ECO:0000313" key="2">
    <source>
        <dbReference type="EMBL" id="PIG85266.1"/>
    </source>
</evidence>
<proteinExistence type="inferred from homology"/>
<protein>
    <submittedName>
        <fullName evidence="2">GA4 desaturase family protein</fullName>
    </submittedName>
</protein>
<name>A0A2G7FXE2_9EURO</name>
<comment type="caution">
    <text evidence="2">The sequence shown here is derived from an EMBL/GenBank/DDBJ whole genome shotgun (WGS) entry which is preliminary data.</text>
</comment>
<dbReference type="EMBL" id="NEXV01000335">
    <property type="protein sequence ID" value="PIG85266.1"/>
    <property type="molecule type" value="Genomic_DNA"/>
</dbReference>
<dbReference type="InterPro" id="IPR044053">
    <property type="entry name" value="AsaB-like"/>
</dbReference>
<gene>
    <name evidence="2" type="ORF">AARAC_004370</name>
</gene>
<dbReference type="Proteomes" id="UP000231358">
    <property type="component" value="Unassembled WGS sequence"/>
</dbReference>
<dbReference type="GO" id="GO:0016491">
    <property type="term" value="F:oxidoreductase activity"/>
    <property type="evidence" value="ECO:0007669"/>
    <property type="project" value="InterPro"/>
</dbReference>
<dbReference type="NCBIfam" id="NF041278">
    <property type="entry name" value="CmcJ_NvfI_EfuI"/>
    <property type="match status" value="1"/>
</dbReference>
<dbReference type="PANTHER" id="PTHR34598">
    <property type="entry name" value="BLL6449 PROTEIN"/>
    <property type="match status" value="1"/>
</dbReference>
<organism evidence="2 3">
    <name type="scientific">Aspergillus arachidicola</name>
    <dbReference type="NCBI Taxonomy" id="656916"/>
    <lineage>
        <taxon>Eukaryota</taxon>
        <taxon>Fungi</taxon>
        <taxon>Dikarya</taxon>
        <taxon>Ascomycota</taxon>
        <taxon>Pezizomycotina</taxon>
        <taxon>Eurotiomycetes</taxon>
        <taxon>Eurotiomycetidae</taxon>
        <taxon>Eurotiales</taxon>
        <taxon>Aspergillaceae</taxon>
        <taxon>Aspergillus</taxon>
        <taxon>Aspergillus subgen. Circumdati</taxon>
    </lineage>
</organism>
<dbReference type="SUPFAM" id="SSF53474">
    <property type="entry name" value="alpha/beta-Hydrolases"/>
    <property type="match status" value="1"/>
</dbReference>
<dbReference type="AlphaFoldDB" id="A0A2G7FXE2"/>
<keyword evidence="3" id="KW-1185">Reference proteome</keyword>
<accession>A0A2G7FXE2</accession>
<dbReference type="Gene3D" id="3.40.50.1820">
    <property type="entry name" value="alpha/beta hydrolase"/>
    <property type="match status" value="1"/>
</dbReference>
<sequence>MILDVARTKRFFRRLRPRAKNQDNAPKCQPRKAFPDGLKLLWEPKDGTIDIVFVHGLTGDRDATWTAPGAEEPWPKTLLPSKLPTARIFTFGYDAYVADWRGVVSQSLIANHARNLLASLSTYRENDATDERPIIFVCHSLGGLVCQDALFTSQIRPESHLHSILPSTRGIIFLGTPHHGASLAKWADFICRSISLVKQTNSEIVNVLKRDSEVLARIQDGFHTMVRSVGPPPIEVTCFYEMLPVLGVGLVVPQDSAILPGYVHIGIRSNHMDMTKFASVDDPGFKAICGELSRWSKDTGGATKSCHGNSSSTAQAGLAHHRIIMRPQIIQTFLDYHHSSAFASGEITAGTLEFCRIAPDRQPVQIEDVRERKEEFRLDVHGFQFLRHESPSFASFRDEDLSTVQQESVEILQRLTGATSVQIFSSLVRNQTDKELSKMIDSSAPDSAIVPFNMPSRRVHVDQSEAGAYQKLKDSMAPDQVERVLQGRWAIINVWRPLKPVPCDPLAVADARSVPDEDLFEVHVGKPQNVQATFYNPKTSRQGSGTLFGKYGPGHKWYYMSDMTQYDILLLKIFDSKDDGKTARRTPHAAFIDPQTSEVQAARESLEMRCLVCFGDGISG</sequence>
<evidence type="ECO:0000256" key="1">
    <source>
        <dbReference type="ARBA" id="ARBA00023604"/>
    </source>
</evidence>
<evidence type="ECO:0000313" key="3">
    <source>
        <dbReference type="Proteomes" id="UP000231358"/>
    </source>
</evidence>
<comment type="similarity">
    <text evidence="1">Belongs to the asaB hydroxylase/desaturase family.</text>
</comment>
<dbReference type="InterPro" id="IPR029058">
    <property type="entry name" value="AB_hydrolase_fold"/>
</dbReference>